<reference evidence="2" key="1">
    <citation type="submission" date="2021-01" db="EMBL/GenBank/DDBJ databases">
        <authorList>
            <person name="Corre E."/>
            <person name="Pelletier E."/>
            <person name="Niang G."/>
            <person name="Scheremetjew M."/>
            <person name="Finn R."/>
            <person name="Kale V."/>
            <person name="Holt S."/>
            <person name="Cochrane G."/>
            <person name="Meng A."/>
            <person name="Brown T."/>
            <person name="Cohen L."/>
        </authorList>
    </citation>
    <scope>NUCLEOTIDE SEQUENCE</scope>
    <source>
        <strain evidence="2">UIO037</strain>
    </source>
</reference>
<sequence length="247" mass="26946">MSVFKADASGDGAQVKFRICAKILDGRDADVMLPGDDVDSIFNHVETESGDIESFYKRVAKQIAERTPPRGDFTNGAVRATLKMLFNQGRDNIKAGRIFVKRTGAFIDAERTQQAAAGEGNASLQYGAEDGVPLLPLPPPAAPPTPPPPSDAEEEHQNIDANQVTTFPQVHSEADQIRAIFSSMGPDDMMLVYAMPTIEQEHIVTVEDLISLSDSDLNDMANRFGMPLGHRQRFINYIKMLGQTNGA</sequence>
<dbReference type="AlphaFoldDB" id="A0A6T7Z8X8"/>
<gene>
    <name evidence="2" type="ORF">CPOL0286_LOCUS7928</name>
</gene>
<name>A0A6T7Z8X8_9EUKA</name>
<feature type="compositionally biased region" description="Pro residues" evidence="1">
    <location>
        <begin position="135"/>
        <end position="150"/>
    </location>
</feature>
<dbReference type="EMBL" id="HBKO01017361">
    <property type="protein sequence ID" value="CAE2216899.1"/>
    <property type="molecule type" value="Transcribed_RNA"/>
</dbReference>
<proteinExistence type="predicted"/>
<protein>
    <submittedName>
        <fullName evidence="2">Uncharacterized protein</fullName>
    </submittedName>
</protein>
<evidence type="ECO:0000256" key="1">
    <source>
        <dbReference type="SAM" id="MobiDB-lite"/>
    </source>
</evidence>
<feature type="region of interest" description="Disordered" evidence="1">
    <location>
        <begin position="127"/>
        <end position="156"/>
    </location>
</feature>
<organism evidence="2">
    <name type="scientific">Prymnesium polylepis</name>
    <dbReference type="NCBI Taxonomy" id="72548"/>
    <lineage>
        <taxon>Eukaryota</taxon>
        <taxon>Haptista</taxon>
        <taxon>Haptophyta</taxon>
        <taxon>Prymnesiophyceae</taxon>
        <taxon>Prymnesiales</taxon>
        <taxon>Prymnesiaceae</taxon>
        <taxon>Prymnesium</taxon>
    </lineage>
</organism>
<evidence type="ECO:0000313" key="2">
    <source>
        <dbReference type="EMBL" id="CAE2216899.1"/>
    </source>
</evidence>
<accession>A0A6T7Z8X8</accession>